<dbReference type="AlphaFoldDB" id="A0A1M6BF37"/>
<name>A0A1M6BF37_9FLAO</name>
<evidence type="ECO:0000313" key="2">
    <source>
        <dbReference type="Proteomes" id="UP000184488"/>
    </source>
</evidence>
<accession>A0A1M6BF37</accession>
<dbReference type="EMBL" id="FQZI01000001">
    <property type="protein sequence ID" value="SHI47306.1"/>
    <property type="molecule type" value="Genomic_DNA"/>
</dbReference>
<dbReference type="STRING" id="415425.SAMN05444363_0719"/>
<sequence>MKKSNFKSKLTFNKQTVHIFERKELNLIFAGKSGVVDNGNGIDNEIDNGGGGGVTTMISRVTKG</sequence>
<reference evidence="2" key="1">
    <citation type="submission" date="2016-11" db="EMBL/GenBank/DDBJ databases">
        <authorList>
            <person name="Varghese N."/>
            <person name="Submissions S."/>
        </authorList>
    </citation>
    <scope>NUCLEOTIDE SEQUENCE [LARGE SCALE GENOMIC DNA]</scope>
    <source>
        <strain evidence="2">DSM 18829</strain>
    </source>
</reference>
<proteinExistence type="predicted"/>
<protein>
    <submittedName>
        <fullName evidence="1">Uncharacterized protein</fullName>
    </submittedName>
</protein>
<dbReference type="RefSeq" id="WP_073308637.1">
    <property type="nucleotide sequence ID" value="NZ_FQZI01000001.1"/>
</dbReference>
<gene>
    <name evidence="1" type="ORF">SAMN05444363_0719</name>
</gene>
<dbReference type="Proteomes" id="UP000184488">
    <property type="component" value="Unassembled WGS sequence"/>
</dbReference>
<keyword evidence="2" id="KW-1185">Reference proteome</keyword>
<evidence type="ECO:0000313" key="1">
    <source>
        <dbReference type="EMBL" id="SHI47306.1"/>
    </source>
</evidence>
<organism evidence="1 2">
    <name type="scientific">Flavobacterium terrae</name>
    <dbReference type="NCBI Taxonomy" id="415425"/>
    <lineage>
        <taxon>Bacteria</taxon>
        <taxon>Pseudomonadati</taxon>
        <taxon>Bacteroidota</taxon>
        <taxon>Flavobacteriia</taxon>
        <taxon>Flavobacteriales</taxon>
        <taxon>Flavobacteriaceae</taxon>
        <taxon>Flavobacterium</taxon>
    </lineage>
</organism>